<dbReference type="OrthoDB" id="2168082at2"/>
<sequence length="205" mass="23379">MKKKLIIFLGLGVFAALAITHKSQIFIIPLLTPFILAHCDTMDGPLVADIKKSLKSKNIMPVLKWIKKSDEEEVKNMFKKVSSFSKENSEQKELLDLYFIETVVRVHRKGEGAPYNGLKPSGFPIDPIIKKGDLSIDSGKIGDLAEILSKEIKIKIKNKFEKAWELKKNANLDVEIGRKYTEAYADYIHFIESLHKLIEDSHHHH</sequence>
<dbReference type="InterPro" id="IPR045613">
    <property type="entry name" value="DUF6448"/>
</dbReference>
<dbReference type="AlphaFoldDB" id="E3H9I8"/>
<dbReference type="eggNOG" id="ENOG5031KIR">
    <property type="taxonomic scope" value="Bacteria"/>
</dbReference>
<dbReference type="HOGENOM" id="CLU_102544_0_0_0"/>
<dbReference type="RefSeq" id="WP_013388044.1">
    <property type="nucleotide sequence ID" value="NC_014632.1"/>
</dbReference>
<dbReference type="Pfam" id="PF20046">
    <property type="entry name" value="DUF6448"/>
    <property type="match status" value="1"/>
</dbReference>
<gene>
    <name evidence="1" type="ordered locus">Ilyop_1599</name>
</gene>
<dbReference type="Proteomes" id="UP000006875">
    <property type="component" value="Chromosome"/>
</dbReference>
<name>E3H9I8_ILYPC</name>
<keyword evidence="2" id="KW-1185">Reference proteome</keyword>
<evidence type="ECO:0000313" key="1">
    <source>
        <dbReference type="EMBL" id="ADO83377.1"/>
    </source>
</evidence>
<proteinExistence type="predicted"/>
<evidence type="ECO:0000313" key="2">
    <source>
        <dbReference type="Proteomes" id="UP000006875"/>
    </source>
</evidence>
<protein>
    <submittedName>
        <fullName evidence="1">Uncharacterized protein</fullName>
    </submittedName>
</protein>
<dbReference type="EMBL" id="CP002281">
    <property type="protein sequence ID" value="ADO83377.1"/>
    <property type="molecule type" value="Genomic_DNA"/>
</dbReference>
<organism evidence="1 2">
    <name type="scientific">Ilyobacter polytropus (strain ATCC 51220 / DSM 2926 / LMG 16218 / CuHBu1)</name>
    <dbReference type="NCBI Taxonomy" id="572544"/>
    <lineage>
        <taxon>Bacteria</taxon>
        <taxon>Fusobacteriati</taxon>
        <taxon>Fusobacteriota</taxon>
        <taxon>Fusobacteriia</taxon>
        <taxon>Fusobacteriales</taxon>
        <taxon>Fusobacteriaceae</taxon>
        <taxon>Ilyobacter</taxon>
    </lineage>
</organism>
<dbReference type="KEGG" id="ipo:Ilyop_1599"/>
<accession>E3H9I8</accession>
<reference evidence="1 2" key="1">
    <citation type="journal article" date="2010" name="Stand. Genomic Sci.">
        <title>Complete genome sequence of Ilyobacter polytropus type strain (CuHbu1).</title>
        <authorList>
            <person name="Sikorski J."/>
            <person name="Chertkov O."/>
            <person name="Lapidus A."/>
            <person name="Nolan M."/>
            <person name="Lucas S."/>
            <person name="Del Rio T.G."/>
            <person name="Tice H."/>
            <person name="Cheng J.F."/>
            <person name="Tapia R."/>
            <person name="Han C."/>
            <person name="Goodwin L."/>
            <person name="Pitluck S."/>
            <person name="Liolios K."/>
            <person name="Ivanova N."/>
            <person name="Mavromatis K."/>
            <person name="Mikhailova N."/>
            <person name="Pati A."/>
            <person name="Chen A."/>
            <person name="Palaniappan K."/>
            <person name="Land M."/>
            <person name="Hauser L."/>
            <person name="Chang Y.J."/>
            <person name="Jeffries C.D."/>
            <person name="Brambilla E."/>
            <person name="Yasawong M."/>
            <person name="Rohde M."/>
            <person name="Pukall R."/>
            <person name="Spring S."/>
            <person name="Goker M."/>
            <person name="Woyke T."/>
            <person name="Bristow J."/>
            <person name="Eisen J.A."/>
            <person name="Markowitz V."/>
            <person name="Hugenholtz P."/>
            <person name="Kyrpides N.C."/>
            <person name="Klenk H.P."/>
        </authorList>
    </citation>
    <scope>NUCLEOTIDE SEQUENCE [LARGE SCALE GENOMIC DNA]</scope>
    <source>
        <strain evidence="2">ATCC 51220 / DSM 2926 / LMG 16218 / CuHBu1</strain>
    </source>
</reference>